<sequence>MRKHTHDAAAPVPRSQQPERPPLYGAELRRLPSGRSIRASQQVRSMRIVPRRRSS</sequence>
<dbReference type="AlphaFoldDB" id="A0A7W9G0H5"/>
<dbReference type="RefSeq" id="WP_185068697.1">
    <property type="nucleotide sequence ID" value="NZ_JACHMB010000001.1"/>
</dbReference>
<accession>A0A7W9G0H5</accession>
<dbReference type="EMBL" id="JACHMB010000001">
    <property type="protein sequence ID" value="MBB5774916.1"/>
    <property type="molecule type" value="Genomic_DNA"/>
</dbReference>
<evidence type="ECO:0000256" key="1">
    <source>
        <dbReference type="SAM" id="MobiDB-lite"/>
    </source>
</evidence>
<organism evidence="2 3">
    <name type="scientific">Nonomuraea jabiensis</name>
    <dbReference type="NCBI Taxonomy" id="882448"/>
    <lineage>
        <taxon>Bacteria</taxon>
        <taxon>Bacillati</taxon>
        <taxon>Actinomycetota</taxon>
        <taxon>Actinomycetes</taxon>
        <taxon>Streptosporangiales</taxon>
        <taxon>Streptosporangiaceae</taxon>
        <taxon>Nonomuraea</taxon>
    </lineage>
</organism>
<gene>
    <name evidence="2" type="ORF">HD596_001672</name>
</gene>
<comment type="caution">
    <text evidence="2">The sequence shown here is derived from an EMBL/GenBank/DDBJ whole genome shotgun (WGS) entry which is preliminary data.</text>
</comment>
<protein>
    <submittedName>
        <fullName evidence="2">Uncharacterized protein</fullName>
    </submittedName>
</protein>
<dbReference type="Proteomes" id="UP000579153">
    <property type="component" value="Unassembled WGS sequence"/>
</dbReference>
<reference evidence="2 3" key="1">
    <citation type="submission" date="2020-08" db="EMBL/GenBank/DDBJ databases">
        <title>Sequencing the genomes of 1000 actinobacteria strains.</title>
        <authorList>
            <person name="Klenk H.-P."/>
        </authorList>
    </citation>
    <scope>NUCLEOTIDE SEQUENCE [LARGE SCALE GENOMIC DNA]</scope>
    <source>
        <strain evidence="2 3">DSM 45507</strain>
    </source>
</reference>
<name>A0A7W9G0H5_9ACTN</name>
<keyword evidence="3" id="KW-1185">Reference proteome</keyword>
<feature type="region of interest" description="Disordered" evidence="1">
    <location>
        <begin position="1"/>
        <end position="55"/>
    </location>
</feature>
<proteinExistence type="predicted"/>
<evidence type="ECO:0000313" key="3">
    <source>
        <dbReference type="Proteomes" id="UP000579153"/>
    </source>
</evidence>
<evidence type="ECO:0000313" key="2">
    <source>
        <dbReference type="EMBL" id="MBB5774916.1"/>
    </source>
</evidence>